<name>A0A0G3FY39_9GAMM</name>
<dbReference type="Proteomes" id="UP000064201">
    <property type="component" value="Chromosome"/>
</dbReference>
<dbReference type="KEGG" id="tvr:TVD_00320"/>
<evidence type="ECO:0000313" key="3">
    <source>
        <dbReference type="EMBL" id="AKJ93900.1"/>
    </source>
</evidence>
<protein>
    <submittedName>
        <fullName evidence="3">ATPase</fullName>
    </submittedName>
</protein>
<dbReference type="InterPro" id="IPR052026">
    <property type="entry name" value="ExeA_AAA_ATPase_DNA-bind"/>
</dbReference>
<keyword evidence="4" id="KW-1185">Reference proteome</keyword>
<evidence type="ECO:0000259" key="2">
    <source>
        <dbReference type="SMART" id="SM00382"/>
    </source>
</evidence>
<dbReference type="InterPro" id="IPR003593">
    <property type="entry name" value="AAA+_ATPase"/>
</dbReference>
<dbReference type="InterPro" id="IPR027417">
    <property type="entry name" value="P-loop_NTPase"/>
</dbReference>
<dbReference type="EMBL" id="CP011367">
    <property type="protein sequence ID" value="AKJ93900.1"/>
    <property type="molecule type" value="Genomic_DNA"/>
</dbReference>
<feature type="region of interest" description="Disordered" evidence="1">
    <location>
        <begin position="276"/>
        <end position="295"/>
    </location>
</feature>
<organism evidence="3 4">
    <name type="scientific">Thioalkalivibrio versutus</name>
    <dbReference type="NCBI Taxonomy" id="106634"/>
    <lineage>
        <taxon>Bacteria</taxon>
        <taxon>Pseudomonadati</taxon>
        <taxon>Pseudomonadota</taxon>
        <taxon>Gammaproteobacteria</taxon>
        <taxon>Chromatiales</taxon>
        <taxon>Ectothiorhodospiraceae</taxon>
        <taxon>Thioalkalivibrio</taxon>
    </lineage>
</organism>
<dbReference type="OrthoDB" id="9780149at2"/>
<dbReference type="NCBIfam" id="TIGR03015">
    <property type="entry name" value="pepcterm_ATPase"/>
    <property type="match status" value="1"/>
</dbReference>
<reference evidence="3 4" key="1">
    <citation type="submission" date="2015-04" db="EMBL/GenBank/DDBJ databases">
        <title>Complete Sequence for the Genome of the Thioalkalivibrio versutus D301.</title>
        <authorList>
            <person name="Mu T."/>
            <person name="Zhou J."/>
            <person name="Xu X."/>
        </authorList>
    </citation>
    <scope>NUCLEOTIDE SEQUENCE [LARGE SCALE GENOMIC DNA]</scope>
    <source>
        <strain evidence="3 4">D301</strain>
    </source>
</reference>
<feature type="domain" description="AAA+ ATPase" evidence="2">
    <location>
        <begin position="42"/>
        <end position="205"/>
    </location>
</feature>
<dbReference type="PANTHER" id="PTHR35894">
    <property type="entry name" value="GENERAL SECRETION PATHWAY PROTEIN A-RELATED"/>
    <property type="match status" value="1"/>
</dbReference>
<evidence type="ECO:0000256" key="1">
    <source>
        <dbReference type="SAM" id="MobiDB-lite"/>
    </source>
</evidence>
<accession>A0A0G3FY39</accession>
<dbReference type="RefSeq" id="WP_019571963.1">
    <property type="nucleotide sequence ID" value="NZ_CP011367.1"/>
</dbReference>
<dbReference type="InterPro" id="IPR017466">
    <property type="entry name" value="XrtA-assoc_ATPase-like"/>
</dbReference>
<dbReference type="GO" id="GO:0016887">
    <property type="term" value="F:ATP hydrolysis activity"/>
    <property type="evidence" value="ECO:0007669"/>
    <property type="project" value="InterPro"/>
</dbReference>
<dbReference type="STRING" id="106634.TVD_00320"/>
<dbReference type="InterPro" id="IPR049945">
    <property type="entry name" value="AAA_22"/>
</dbReference>
<dbReference type="Gene3D" id="3.40.50.300">
    <property type="entry name" value="P-loop containing nucleotide triphosphate hydrolases"/>
    <property type="match status" value="1"/>
</dbReference>
<dbReference type="SUPFAM" id="SSF52540">
    <property type="entry name" value="P-loop containing nucleoside triphosphate hydrolases"/>
    <property type="match status" value="1"/>
</dbReference>
<sequence length="359" mass="40384">MYEEFYGFTGRPFALSPDPRFFYASKGHSRAMAYLEYGVQLEEGFIVITGEVGAGKTTLVRSLFETLSDKPLVAAQLVSTQLDAEDLLRSVCLAFGLDDAPSHKAGQLRRLETFLRDTRARGQRALLVVDEAQNLGPDAVEELRMLSNFQGEDGPLLQSFLLGQPEFRRLLRSEDMQQLRQRVIATYHLGPMDADDTRAYVEHRLARVGWNERPHFDDDIWARIHDYTSGIPRKVNTFCDRLLLMGYLEECTDLDAARAQQVIDEIEEDLEGVLLDEGPSATGRPEAGSGSDGLDDRLVASQVSMLRIEQDIEALEERLQRIERNLLVNFRATQEVLKIVRDEGYETEALAPVSSAAQS</sequence>
<dbReference type="PANTHER" id="PTHR35894:SF1">
    <property type="entry name" value="PHOSPHORIBULOKINASE _ URIDINE KINASE FAMILY"/>
    <property type="match status" value="1"/>
</dbReference>
<evidence type="ECO:0000313" key="4">
    <source>
        <dbReference type="Proteomes" id="UP000064201"/>
    </source>
</evidence>
<dbReference type="PATRIC" id="fig|106634.4.peg.64"/>
<dbReference type="SMART" id="SM00382">
    <property type="entry name" value="AAA"/>
    <property type="match status" value="1"/>
</dbReference>
<dbReference type="Pfam" id="PF13401">
    <property type="entry name" value="AAA_22"/>
    <property type="match status" value="1"/>
</dbReference>
<gene>
    <name evidence="3" type="ORF">TVD_00320</name>
</gene>
<dbReference type="AlphaFoldDB" id="A0A0G3FY39"/>
<proteinExistence type="predicted"/>